<gene>
    <name evidence="5" type="ORF">H8E79_01115</name>
</gene>
<evidence type="ECO:0000259" key="3">
    <source>
        <dbReference type="Pfam" id="PF00465"/>
    </source>
</evidence>
<dbReference type="GO" id="GO:0046872">
    <property type="term" value="F:metal ion binding"/>
    <property type="evidence" value="ECO:0007669"/>
    <property type="project" value="InterPro"/>
</dbReference>
<dbReference type="PANTHER" id="PTHR43633">
    <property type="entry name" value="ALCOHOL DEHYDROGENASE YQHD"/>
    <property type="match status" value="1"/>
</dbReference>
<evidence type="ECO:0000259" key="4">
    <source>
        <dbReference type="Pfam" id="PF25137"/>
    </source>
</evidence>
<dbReference type="Pfam" id="PF00465">
    <property type="entry name" value="Fe-ADH"/>
    <property type="match status" value="1"/>
</dbReference>
<organism evidence="5 6">
    <name type="scientific">Candidatus Desulfatifera sulfidica</name>
    <dbReference type="NCBI Taxonomy" id="2841691"/>
    <lineage>
        <taxon>Bacteria</taxon>
        <taxon>Pseudomonadati</taxon>
        <taxon>Thermodesulfobacteriota</taxon>
        <taxon>Desulfobulbia</taxon>
        <taxon>Desulfobulbales</taxon>
        <taxon>Desulfobulbaceae</taxon>
        <taxon>Candidatus Desulfatifera</taxon>
    </lineage>
</organism>
<dbReference type="EMBL" id="JACNLK010000013">
    <property type="protein sequence ID" value="MBC8207754.1"/>
    <property type="molecule type" value="Genomic_DNA"/>
</dbReference>
<dbReference type="Gene3D" id="1.20.1090.10">
    <property type="entry name" value="Dehydroquinate synthase-like - alpha domain"/>
    <property type="match status" value="1"/>
</dbReference>
<dbReference type="GO" id="GO:1990362">
    <property type="term" value="F:butanol dehydrogenase (NAD+) activity"/>
    <property type="evidence" value="ECO:0007669"/>
    <property type="project" value="InterPro"/>
</dbReference>
<dbReference type="PROSITE" id="PS00913">
    <property type="entry name" value="ADH_IRON_1"/>
    <property type="match status" value="1"/>
</dbReference>
<feature type="domain" description="Alcohol dehydrogenase iron-type/glycerol dehydrogenase GldA" evidence="3">
    <location>
        <begin position="9"/>
        <end position="177"/>
    </location>
</feature>
<feature type="domain" description="Fe-containing alcohol dehydrogenase-like C-terminal" evidence="4">
    <location>
        <begin position="188"/>
        <end position="384"/>
    </location>
</feature>
<dbReference type="InterPro" id="IPR056798">
    <property type="entry name" value="ADH_Fe_C"/>
</dbReference>
<dbReference type="GO" id="GO:0005829">
    <property type="term" value="C:cytosol"/>
    <property type="evidence" value="ECO:0007669"/>
    <property type="project" value="TreeGrafter"/>
</dbReference>
<comment type="caution">
    <text evidence="5">The sequence shown here is derived from an EMBL/GenBank/DDBJ whole genome shotgun (WGS) entry which is preliminary data.</text>
</comment>
<comment type="similarity">
    <text evidence="1">Belongs to the iron-containing alcohol dehydrogenase family.</text>
</comment>
<protein>
    <submittedName>
        <fullName evidence="5">Iron-containing alcohol dehydrogenase</fullName>
    </submittedName>
</protein>
<name>A0A8J6N9K5_9BACT</name>
<dbReference type="Proteomes" id="UP000599024">
    <property type="component" value="Unassembled WGS sequence"/>
</dbReference>
<dbReference type="GO" id="GO:1990002">
    <property type="term" value="F:methylglyoxal reductase (NADPH) (acetol producing) activity"/>
    <property type="evidence" value="ECO:0007669"/>
    <property type="project" value="TreeGrafter"/>
</dbReference>
<dbReference type="Pfam" id="PF25137">
    <property type="entry name" value="ADH_Fe_C"/>
    <property type="match status" value="1"/>
</dbReference>
<dbReference type="GO" id="GO:0008106">
    <property type="term" value="F:alcohol dehydrogenase (NADP+) activity"/>
    <property type="evidence" value="ECO:0007669"/>
    <property type="project" value="TreeGrafter"/>
</dbReference>
<reference evidence="5 6" key="1">
    <citation type="submission" date="2020-08" db="EMBL/GenBank/DDBJ databases">
        <title>Bridging the membrane lipid divide: bacteria of the FCB group superphylum have the potential to synthesize archaeal ether lipids.</title>
        <authorList>
            <person name="Villanueva L."/>
            <person name="Von Meijenfeldt F.A.B."/>
            <person name="Westbye A.B."/>
            <person name="Yadav S."/>
            <person name="Hopmans E.C."/>
            <person name="Dutilh B.E."/>
            <person name="Sinninghe Damste J.S."/>
        </authorList>
    </citation>
    <scope>NUCLEOTIDE SEQUENCE [LARGE SCALE GENOMIC DNA]</scope>
    <source>
        <strain evidence="5">NIOZ-UU81</strain>
    </source>
</reference>
<proteinExistence type="inferred from homology"/>
<evidence type="ECO:0000256" key="2">
    <source>
        <dbReference type="ARBA" id="ARBA00023002"/>
    </source>
</evidence>
<keyword evidence="2" id="KW-0560">Oxidoreductase</keyword>
<evidence type="ECO:0000256" key="1">
    <source>
        <dbReference type="ARBA" id="ARBA00007358"/>
    </source>
</evidence>
<dbReference type="FunFam" id="3.40.50.1970:FF:000003">
    <property type="entry name" value="Alcohol dehydrogenase, iron-containing"/>
    <property type="match status" value="1"/>
</dbReference>
<dbReference type="InterPro" id="IPR001670">
    <property type="entry name" value="ADH_Fe/GldA"/>
</dbReference>
<dbReference type="InterPro" id="IPR044731">
    <property type="entry name" value="BDH-like"/>
</dbReference>
<dbReference type="PANTHER" id="PTHR43633:SF1">
    <property type="entry name" value="ALCOHOL DEHYDROGENASE YQHD"/>
    <property type="match status" value="1"/>
</dbReference>
<accession>A0A8J6N9K5</accession>
<dbReference type="SUPFAM" id="SSF56796">
    <property type="entry name" value="Dehydroquinate synthase-like"/>
    <property type="match status" value="1"/>
</dbReference>
<dbReference type="Gene3D" id="3.40.50.1970">
    <property type="match status" value="1"/>
</dbReference>
<dbReference type="InterPro" id="IPR018211">
    <property type="entry name" value="ADH_Fe_CS"/>
</dbReference>
<evidence type="ECO:0000313" key="6">
    <source>
        <dbReference type="Proteomes" id="UP000599024"/>
    </source>
</evidence>
<dbReference type="CDD" id="cd08187">
    <property type="entry name" value="BDH"/>
    <property type="match status" value="1"/>
</dbReference>
<evidence type="ECO:0000313" key="5">
    <source>
        <dbReference type="EMBL" id="MBC8207754.1"/>
    </source>
</evidence>
<dbReference type="AlphaFoldDB" id="A0A8J6N9K5"/>
<sequence>MHNFVFHNPTKIIFGRNTIPAIGTETTAFGRRILLVSGTGSAEKNGILRQVRESMAAAGAQVFEHPGVRSNPVLSHVRAGIALAKKHDCEAVCAVGGGSVIDEAKAICAGAVVNHDVWKFFIGKKSITTPLPLTTILTLAASGSEMNSGMVITNEETRQKFGFGNKKLHPQVSILDPTTTCTVPLDYTAYGAVDAIAHVLEFYFTTKEPFTPVQDRLMEGLVINSMECCNRIMLAPEDYQARADLMWAATLALNGLTAAGLGKVGFPMHMIEHSLSAFYDVAHGAGLSVVIPAWMRWQLDLQPERLAQFAMRVFDCHDGNTAQRANEGIDRLEQWFTSVNSPTRLKQLNIPEKDFPEIACNALTLGKIWRIDGYDQDKIEAILRLANTAN</sequence>